<evidence type="ECO:0000313" key="3">
    <source>
        <dbReference type="EMBL" id="TDK53348.1"/>
    </source>
</evidence>
<dbReference type="AlphaFoldDB" id="A0A4R5VIR3"/>
<dbReference type="InterPro" id="IPR036162">
    <property type="entry name" value="Resolvase-like_N_sf"/>
</dbReference>
<accession>A0A4R5VIR3</accession>
<proteinExistence type="predicted"/>
<dbReference type="GO" id="GO:0000150">
    <property type="term" value="F:DNA strand exchange activity"/>
    <property type="evidence" value="ECO:0007669"/>
    <property type="project" value="InterPro"/>
</dbReference>
<feature type="compositionally biased region" description="Basic and acidic residues" evidence="1">
    <location>
        <begin position="235"/>
        <end position="250"/>
    </location>
</feature>
<dbReference type="Pfam" id="PF00239">
    <property type="entry name" value="Resolvase"/>
    <property type="match status" value="1"/>
</dbReference>
<evidence type="ECO:0000259" key="2">
    <source>
        <dbReference type="SMART" id="SM00857"/>
    </source>
</evidence>
<evidence type="ECO:0000256" key="1">
    <source>
        <dbReference type="SAM" id="MobiDB-lite"/>
    </source>
</evidence>
<dbReference type="InterPro" id="IPR006119">
    <property type="entry name" value="Resolv_N"/>
</dbReference>
<dbReference type="SMART" id="SM00857">
    <property type="entry name" value="Resolvase"/>
    <property type="match status" value="1"/>
</dbReference>
<name>A0A4R5VIR3_9RHOB</name>
<comment type="caution">
    <text evidence="3">The sequence shown here is derived from an EMBL/GenBank/DDBJ whole genome shotgun (WGS) entry which is preliminary data.</text>
</comment>
<keyword evidence="4" id="KW-1185">Reference proteome</keyword>
<feature type="region of interest" description="Disordered" evidence="1">
    <location>
        <begin position="227"/>
        <end position="264"/>
    </location>
</feature>
<gene>
    <name evidence="3" type="ORF">E1832_00640</name>
</gene>
<dbReference type="SUPFAM" id="SSF53041">
    <property type="entry name" value="Resolvase-like"/>
    <property type="match status" value="1"/>
</dbReference>
<protein>
    <submittedName>
        <fullName evidence="3">Recombinase family protein</fullName>
    </submittedName>
</protein>
<dbReference type="OrthoDB" id="2290206at2"/>
<dbReference type="Proteomes" id="UP000295301">
    <property type="component" value="Unassembled WGS sequence"/>
</dbReference>
<reference evidence="3 4" key="1">
    <citation type="submission" date="2019-03" db="EMBL/GenBank/DDBJ databases">
        <title>Ruegeria lutea sp. nov., a novel strain, isolated from marine sediment, the Masan Bay, South Korea.</title>
        <authorList>
            <person name="Kim J."/>
            <person name="Kim D.-Y."/>
            <person name="Lee S.-S."/>
        </authorList>
    </citation>
    <scope>NUCLEOTIDE SEQUENCE [LARGE SCALE GENOMIC DNA]</scope>
    <source>
        <strain evidence="3 4">318-1</strain>
    </source>
</reference>
<dbReference type="GO" id="GO:0003677">
    <property type="term" value="F:DNA binding"/>
    <property type="evidence" value="ECO:0007669"/>
    <property type="project" value="InterPro"/>
</dbReference>
<organism evidence="3 4">
    <name type="scientific">Antarcticimicrobium luteum</name>
    <dbReference type="NCBI Taxonomy" id="2547397"/>
    <lineage>
        <taxon>Bacteria</taxon>
        <taxon>Pseudomonadati</taxon>
        <taxon>Pseudomonadota</taxon>
        <taxon>Alphaproteobacteria</taxon>
        <taxon>Rhodobacterales</taxon>
        <taxon>Paracoccaceae</taxon>
        <taxon>Antarcticimicrobium</taxon>
    </lineage>
</organism>
<evidence type="ECO:0000313" key="4">
    <source>
        <dbReference type="Proteomes" id="UP000295301"/>
    </source>
</evidence>
<dbReference type="EMBL" id="SMUV01000027">
    <property type="protein sequence ID" value="TDK53348.1"/>
    <property type="molecule type" value="Genomic_DNA"/>
</dbReference>
<feature type="domain" description="Resolvase/invertase-type recombinase catalytic" evidence="2">
    <location>
        <begin position="1"/>
        <end position="119"/>
    </location>
</feature>
<sequence>MLRGYCNDKKLDLLSIEEDDRSAAGAQGHVFRPGLQQVIKIAKEQGAKILVPSADRLARHPDVLPGILDNNLHVISVADGRRLGKKALERLIDRARRERDLISQRVREGAARAKARGVKLGNTTNLGVAQRNGAVSNAARADRKVQELADFIERTPGWEKMTLKEKVDLLNRSGLHNLISEKRNERRPWTTSSIRKPLKKVEAELELRKDLEEEEIVVAPSWAWDTSQDGQIDASNRDDYPSSQSDEHTPADIAYQDHPGFGKF</sequence>
<dbReference type="Gene3D" id="3.40.50.1390">
    <property type="entry name" value="Resolvase, N-terminal catalytic domain"/>
    <property type="match status" value="1"/>
</dbReference>
<dbReference type="RefSeq" id="WP_133357842.1">
    <property type="nucleotide sequence ID" value="NZ_SMUV01000027.1"/>
</dbReference>